<dbReference type="PANTHER" id="PTHR28620:SF1">
    <property type="entry name" value="CENP-V_GFA DOMAIN-CONTAINING PROTEIN"/>
    <property type="match status" value="1"/>
</dbReference>
<dbReference type="AlphaFoldDB" id="A0AAV9XD42"/>
<dbReference type="Gene3D" id="2.170.150.70">
    <property type="match status" value="1"/>
</dbReference>
<gene>
    <name evidence="5" type="ORF">TWF694_009730</name>
</gene>
<evidence type="ECO:0000256" key="3">
    <source>
        <dbReference type="ARBA" id="ARBA00022833"/>
    </source>
</evidence>
<dbReference type="InterPro" id="IPR011057">
    <property type="entry name" value="Mss4-like_sf"/>
</dbReference>
<dbReference type="InterPro" id="IPR052355">
    <property type="entry name" value="CENP-V-like"/>
</dbReference>
<name>A0AAV9XD42_9PEZI</name>
<evidence type="ECO:0000259" key="4">
    <source>
        <dbReference type="PROSITE" id="PS51891"/>
    </source>
</evidence>
<keyword evidence="2" id="KW-0479">Metal-binding</keyword>
<organism evidence="5 6">
    <name type="scientific">Orbilia ellipsospora</name>
    <dbReference type="NCBI Taxonomy" id="2528407"/>
    <lineage>
        <taxon>Eukaryota</taxon>
        <taxon>Fungi</taxon>
        <taxon>Dikarya</taxon>
        <taxon>Ascomycota</taxon>
        <taxon>Pezizomycotina</taxon>
        <taxon>Orbiliomycetes</taxon>
        <taxon>Orbiliales</taxon>
        <taxon>Orbiliaceae</taxon>
        <taxon>Orbilia</taxon>
    </lineage>
</organism>
<evidence type="ECO:0000256" key="1">
    <source>
        <dbReference type="ARBA" id="ARBA00005495"/>
    </source>
</evidence>
<dbReference type="InterPro" id="IPR006913">
    <property type="entry name" value="CENP-V/GFA"/>
</dbReference>
<keyword evidence="3" id="KW-0862">Zinc</keyword>
<dbReference type="PANTHER" id="PTHR28620">
    <property type="entry name" value="CENTROMERE PROTEIN V"/>
    <property type="match status" value="1"/>
</dbReference>
<dbReference type="Proteomes" id="UP001365542">
    <property type="component" value="Unassembled WGS sequence"/>
</dbReference>
<sequence>MSAPTETPSEKLDIPGSCHCGAIKYIAHNVDLSGVNKCNCSICMITGRLGLRMAPGNITITSTPSGEPTVIRYANSIDTSLWPPEFTYYSPSYQLGKCEKGEEPGRHFFCKKCSIMLFIIGNIKFRDIGEIASVNVLTMDLKSVGKNLKDVSKPENVKYTNGLDNSFTMSIGEPHDHGSW</sequence>
<comment type="caution">
    <text evidence="5">The sequence shown here is derived from an EMBL/GenBank/DDBJ whole genome shotgun (WGS) entry which is preliminary data.</text>
</comment>
<evidence type="ECO:0000313" key="6">
    <source>
        <dbReference type="Proteomes" id="UP001365542"/>
    </source>
</evidence>
<evidence type="ECO:0000313" key="5">
    <source>
        <dbReference type="EMBL" id="KAK6539511.1"/>
    </source>
</evidence>
<dbReference type="EMBL" id="JAVHJO010000006">
    <property type="protein sequence ID" value="KAK6539511.1"/>
    <property type="molecule type" value="Genomic_DNA"/>
</dbReference>
<dbReference type="GO" id="GO:0016846">
    <property type="term" value="F:carbon-sulfur lyase activity"/>
    <property type="evidence" value="ECO:0007669"/>
    <property type="project" value="InterPro"/>
</dbReference>
<dbReference type="SUPFAM" id="SSF51316">
    <property type="entry name" value="Mss4-like"/>
    <property type="match status" value="1"/>
</dbReference>
<keyword evidence="6" id="KW-1185">Reference proteome</keyword>
<dbReference type="GO" id="GO:0046872">
    <property type="term" value="F:metal ion binding"/>
    <property type="evidence" value="ECO:0007669"/>
    <property type="project" value="UniProtKB-KW"/>
</dbReference>
<comment type="similarity">
    <text evidence="1">Belongs to the Gfa family.</text>
</comment>
<feature type="domain" description="CENP-V/GFA" evidence="4">
    <location>
        <begin position="14"/>
        <end position="176"/>
    </location>
</feature>
<protein>
    <recommendedName>
        <fullName evidence="4">CENP-V/GFA domain-containing protein</fullName>
    </recommendedName>
</protein>
<evidence type="ECO:0000256" key="2">
    <source>
        <dbReference type="ARBA" id="ARBA00022723"/>
    </source>
</evidence>
<accession>A0AAV9XD42</accession>
<reference evidence="5 6" key="1">
    <citation type="submission" date="2019-10" db="EMBL/GenBank/DDBJ databases">
        <authorList>
            <person name="Palmer J.M."/>
        </authorList>
    </citation>
    <scope>NUCLEOTIDE SEQUENCE [LARGE SCALE GENOMIC DNA]</scope>
    <source>
        <strain evidence="5 6">TWF694</strain>
    </source>
</reference>
<proteinExistence type="inferred from homology"/>
<dbReference type="PROSITE" id="PS51891">
    <property type="entry name" value="CENP_V_GFA"/>
    <property type="match status" value="1"/>
</dbReference>